<evidence type="ECO:0000313" key="2">
    <source>
        <dbReference type="Proteomes" id="UP001527052"/>
    </source>
</evidence>
<keyword evidence="2" id="KW-1185">Reference proteome</keyword>
<comment type="caution">
    <text evidence="1">The sequence shown here is derived from an EMBL/GenBank/DDBJ whole genome shotgun (WGS) entry which is preliminary data.</text>
</comment>
<gene>
    <name evidence="1" type="ORF">M5W82_19355</name>
</gene>
<sequence>MSKVDIKCPPKQLEAIFRDYNYTFDVLKGTPKSRKTTAGHFRYEDYLTWTRDKL</sequence>
<protein>
    <submittedName>
        <fullName evidence="1">Uncharacterized protein</fullName>
    </submittedName>
</protein>
<accession>A0ABT4ETP4</accession>
<dbReference type="Proteomes" id="UP001527052">
    <property type="component" value="Unassembled WGS sequence"/>
</dbReference>
<dbReference type="EMBL" id="JAMDLZ010000040">
    <property type="protein sequence ID" value="MCY9549045.1"/>
    <property type="molecule type" value="Genomic_DNA"/>
</dbReference>
<name>A0ABT4ETP4_9BACI</name>
<dbReference type="RefSeq" id="WP_268639047.1">
    <property type="nucleotide sequence ID" value="NZ_JAMDLZ010000040.1"/>
</dbReference>
<evidence type="ECO:0000313" key="1">
    <source>
        <dbReference type="EMBL" id="MCY9549045.1"/>
    </source>
</evidence>
<organism evidence="1 2">
    <name type="scientific">Lysinibacillus xylanilyticus</name>
    <dbReference type="NCBI Taxonomy" id="582475"/>
    <lineage>
        <taxon>Bacteria</taxon>
        <taxon>Bacillati</taxon>
        <taxon>Bacillota</taxon>
        <taxon>Bacilli</taxon>
        <taxon>Bacillales</taxon>
        <taxon>Bacillaceae</taxon>
        <taxon>Lysinibacillus</taxon>
    </lineage>
</organism>
<proteinExistence type="predicted"/>
<reference evidence="1 2" key="1">
    <citation type="submission" date="2022-05" db="EMBL/GenBank/DDBJ databases">
        <title>Genome Sequencing of Bee-Associated Microbes.</title>
        <authorList>
            <person name="Dunlap C."/>
        </authorList>
    </citation>
    <scope>NUCLEOTIDE SEQUENCE [LARGE SCALE GENOMIC DNA]</scope>
    <source>
        <strain evidence="1 2">NRRL BD-083</strain>
    </source>
</reference>